<reference evidence="1 2" key="1">
    <citation type="submission" date="2018-06" db="EMBL/GenBank/DDBJ databases">
        <title>Genomic Encyclopedia of Archaeal and Bacterial Type Strains, Phase II (KMG-II): from individual species to whole genera.</title>
        <authorList>
            <person name="Goeker M."/>
        </authorList>
    </citation>
    <scope>NUCLEOTIDE SEQUENCE [LARGE SCALE GENOMIC DNA]</scope>
    <source>
        <strain evidence="1 2">T4</strain>
    </source>
</reference>
<dbReference type="OrthoDB" id="1454114at2"/>
<dbReference type="Proteomes" id="UP000248917">
    <property type="component" value="Unassembled WGS sequence"/>
</dbReference>
<comment type="caution">
    <text evidence="1">The sequence shown here is derived from an EMBL/GenBank/DDBJ whole genome shotgun (WGS) entry which is preliminary data.</text>
</comment>
<accession>A0A326RLM0</accession>
<dbReference type="AlphaFoldDB" id="A0A326RLM0"/>
<keyword evidence="2" id="KW-1185">Reference proteome</keyword>
<evidence type="ECO:0000313" key="1">
    <source>
        <dbReference type="EMBL" id="PZV79717.1"/>
    </source>
</evidence>
<dbReference type="NCBIfam" id="TIGR04498">
    <property type="entry name" value="AbiV_defense"/>
    <property type="match status" value="1"/>
</dbReference>
<dbReference type="InterPro" id="IPR030987">
    <property type="entry name" value="AbiV"/>
</dbReference>
<proteinExistence type="predicted"/>
<name>A0A326RLM0_9BACT</name>
<dbReference type="EMBL" id="QKTX01000013">
    <property type="protein sequence ID" value="PZV79717.1"/>
    <property type="molecule type" value="Genomic_DNA"/>
</dbReference>
<dbReference type="RefSeq" id="WP_111393958.1">
    <property type="nucleotide sequence ID" value="NZ_QKTX01000013.1"/>
</dbReference>
<protein>
    <submittedName>
        <fullName evidence="1">AbiV family abortive infection protein</fullName>
    </submittedName>
</protein>
<sequence>MEDVIKFLNTLFPEFQDEYRGKLTINQAAEGIQKVIENAEDLLDDSLILFKASKFPRAISLAIMAVEEVSKIEIIKKILLANGIEGRIWKEFKNHKTKNHTWYFPVLKKFSVPNNDVKHFIGAKSDWVKRIDDLKNQTLYLNANRKNDGLDFEWNLPKNLVQKEFCGMFLVAAIEVVKDDRIIWDSDSLEIFTRHWKLIDDEIRCEKPVLFYKELRDLGMISEERFMKIVSNYNK</sequence>
<gene>
    <name evidence="1" type="ORF">CLV31_11332</name>
</gene>
<evidence type="ECO:0000313" key="2">
    <source>
        <dbReference type="Proteomes" id="UP000248917"/>
    </source>
</evidence>
<dbReference type="Pfam" id="PF18728">
    <property type="entry name" value="HEPN_AbiV"/>
    <property type="match status" value="1"/>
</dbReference>
<organism evidence="1 2">
    <name type="scientific">Algoriphagus aquaeductus</name>
    <dbReference type="NCBI Taxonomy" id="475299"/>
    <lineage>
        <taxon>Bacteria</taxon>
        <taxon>Pseudomonadati</taxon>
        <taxon>Bacteroidota</taxon>
        <taxon>Cytophagia</taxon>
        <taxon>Cytophagales</taxon>
        <taxon>Cyclobacteriaceae</taxon>
        <taxon>Algoriphagus</taxon>
    </lineage>
</organism>